<keyword evidence="1" id="KW-0472">Membrane</keyword>
<dbReference type="EMBL" id="JBHRZO010000056">
    <property type="protein sequence ID" value="MFC3848492.1"/>
    <property type="molecule type" value="Genomic_DNA"/>
</dbReference>
<keyword evidence="3" id="KW-1185">Reference proteome</keyword>
<dbReference type="RefSeq" id="WP_382262835.1">
    <property type="nucleotide sequence ID" value="NZ_JBHRZO010000056.1"/>
</dbReference>
<gene>
    <name evidence="2" type="ORF">ACFOPX_08225</name>
</gene>
<protein>
    <submittedName>
        <fullName evidence="2">Chemotaxis protein</fullName>
    </submittedName>
</protein>
<feature type="non-terminal residue" evidence="2">
    <location>
        <position position="452"/>
    </location>
</feature>
<evidence type="ECO:0000313" key="2">
    <source>
        <dbReference type="EMBL" id="MFC3848492.1"/>
    </source>
</evidence>
<dbReference type="Gene3D" id="3.30.450.20">
    <property type="entry name" value="PAS domain"/>
    <property type="match status" value="1"/>
</dbReference>
<keyword evidence="1" id="KW-1133">Transmembrane helix</keyword>
<proteinExistence type="predicted"/>
<comment type="caution">
    <text evidence="2">The sequence shown here is derived from an EMBL/GenBank/DDBJ whole genome shotgun (WGS) entry which is preliminary data.</text>
</comment>
<feature type="transmembrane region" description="Helical" evidence="1">
    <location>
        <begin position="314"/>
        <end position="334"/>
    </location>
</feature>
<evidence type="ECO:0000256" key="1">
    <source>
        <dbReference type="SAM" id="Phobius"/>
    </source>
</evidence>
<dbReference type="Proteomes" id="UP001595783">
    <property type="component" value="Unassembled WGS sequence"/>
</dbReference>
<evidence type="ECO:0000313" key="3">
    <source>
        <dbReference type="Proteomes" id="UP001595783"/>
    </source>
</evidence>
<keyword evidence="1" id="KW-0812">Transmembrane</keyword>
<name>A0ABV7ZLX5_9HELI</name>
<organism evidence="2 3">
    <name type="scientific">Helicobacter baculiformis</name>
    <dbReference type="NCBI Taxonomy" id="427351"/>
    <lineage>
        <taxon>Bacteria</taxon>
        <taxon>Pseudomonadati</taxon>
        <taxon>Campylobacterota</taxon>
        <taxon>Epsilonproteobacteria</taxon>
        <taxon>Campylobacterales</taxon>
        <taxon>Helicobacteraceae</taxon>
        <taxon>Helicobacter</taxon>
    </lineage>
</organism>
<sequence length="452" mass="50731">MFKNLKLSSKIMLVVSCILLTMFGGLNAYLLVIMSKNYKSSSEQILKEQAKLKATKVIMVLHSVGRTLKNFSAYLSANTWEMKEPSTIQAMLTKIVESSQDVYIRQAFLILLNNDQVKSSVEVIRTAEGKTLSFSNTPSIMHASAVEQTLKKRHNTRDLVKVTTLLDGTKAFGTTIVVPIKVNDKAVALVGVFVDFASIQNDFFPKGNMDGFMIGSDDSILAIHRDHSLQGRQFSDVMHDARTKDILDFRKNARSGTISIIEWHSSVLQKDTIATLYAFTPFDHMLSHEGYNWVVGAVFTKDKVFSELYQIRRVIIVGGIVTFIATMFILYFYMRLQVVQRLNSMLKMLMGFFSLLRHERTSLDLSRARYNDEIGVMRNALCDNIARIQKNFEIDNYMVGCATLSATSLEKGIIVSKDLECQNGATPQICELVSTLCAMIASLEKNVGSDLN</sequence>
<reference evidence="3" key="1">
    <citation type="journal article" date="2019" name="Int. J. Syst. Evol. Microbiol.">
        <title>The Global Catalogue of Microorganisms (GCM) 10K type strain sequencing project: providing services to taxonomists for standard genome sequencing and annotation.</title>
        <authorList>
            <consortium name="The Broad Institute Genomics Platform"/>
            <consortium name="The Broad Institute Genome Sequencing Center for Infectious Disease"/>
            <person name="Wu L."/>
            <person name="Ma J."/>
        </authorList>
    </citation>
    <scope>NUCLEOTIDE SEQUENCE [LARGE SCALE GENOMIC DNA]</scope>
    <source>
        <strain evidence="3">CCUG 53816</strain>
    </source>
</reference>
<accession>A0ABV7ZLX5</accession>